<keyword evidence="1" id="KW-0472">Membrane</keyword>
<reference evidence="2" key="1">
    <citation type="journal article" date="2017" name="Parasit. Vectors">
        <title>Sialotranscriptomics of Rhipicephalus zambeziensis reveals intricate expression profiles of secretory proteins and suggests tight temporal transcriptional regulation during blood-feeding.</title>
        <authorList>
            <person name="de Castro M.H."/>
            <person name="de Klerk D."/>
            <person name="Pienaar R."/>
            <person name="Rees D.J.G."/>
            <person name="Mans B.J."/>
        </authorList>
    </citation>
    <scope>NUCLEOTIDE SEQUENCE</scope>
    <source>
        <tissue evidence="2">Salivary glands</tissue>
    </source>
</reference>
<accession>A0A224Y8R6</accession>
<name>A0A224Y8R6_9ACAR</name>
<dbReference type="AlphaFoldDB" id="A0A224Y8R6"/>
<feature type="transmembrane region" description="Helical" evidence="1">
    <location>
        <begin position="49"/>
        <end position="70"/>
    </location>
</feature>
<sequence>MATRQRIDSLYKPNYKKTLTNFKGCCSVFGHFSSRATCVDFKCSLTFAWLWKMLAECALCVCVCVFFFCIMRRKTTVEGALFALWLRDTTR</sequence>
<proteinExistence type="predicted"/>
<protein>
    <submittedName>
        <fullName evidence="2">Uncharacterized protein</fullName>
    </submittedName>
</protein>
<organism evidence="2">
    <name type="scientific">Rhipicephalus zambeziensis</name>
    <dbReference type="NCBI Taxonomy" id="60191"/>
    <lineage>
        <taxon>Eukaryota</taxon>
        <taxon>Metazoa</taxon>
        <taxon>Ecdysozoa</taxon>
        <taxon>Arthropoda</taxon>
        <taxon>Chelicerata</taxon>
        <taxon>Arachnida</taxon>
        <taxon>Acari</taxon>
        <taxon>Parasitiformes</taxon>
        <taxon>Ixodida</taxon>
        <taxon>Ixodoidea</taxon>
        <taxon>Ixodidae</taxon>
        <taxon>Rhipicephalinae</taxon>
        <taxon>Rhipicephalus</taxon>
        <taxon>Rhipicephalus</taxon>
    </lineage>
</organism>
<dbReference type="EMBL" id="GFPF01002039">
    <property type="protein sequence ID" value="MAA13185.1"/>
    <property type="molecule type" value="Transcribed_RNA"/>
</dbReference>
<evidence type="ECO:0000256" key="1">
    <source>
        <dbReference type="SAM" id="Phobius"/>
    </source>
</evidence>
<keyword evidence="1" id="KW-1133">Transmembrane helix</keyword>
<evidence type="ECO:0000313" key="2">
    <source>
        <dbReference type="EMBL" id="MAA13185.1"/>
    </source>
</evidence>
<keyword evidence="1" id="KW-0812">Transmembrane</keyword>